<evidence type="ECO:0000313" key="2">
    <source>
        <dbReference type="Proteomes" id="UP000075950"/>
    </source>
</evidence>
<gene>
    <name evidence="1" type="ORF">A2T55_13400</name>
</gene>
<reference evidence="2" key="1">
    <citation type="submission" date="2016-03" db="EMBL/GenBank/DDBJ databases">
        <authorList>
            <person name="Ploux O."/>
        </authorList>
    </citation>
    <scope>NUCLEOTIDE SEQUENCE [LARGE SCALE GENOMIC DNA]</scope>
    <source>
        <strain evidence="2">BS258</strain>
    </source>
</reference>
<dbReference type="EMBL" id="CP014869">
    <property type="protein sequence ID" value="AMT94632.1"/>
    <property type="molecule type" value="Genomic_DNA"/>
</dbReference>
<evidence type="ECO:0000313" key="1">
    <source>
        <dbReference type="EMBL" id="AMT94632.1"/>
    </source>
</evidence>
<name>A0A142NPW0_BRELN</name>
<accession>A0A142NPW0</accession>
<dbReference type="Proteomes" id="UP000075950">
    <property type="component" value="Chromosome"/>
</dbReference>
<protein>
    <submittedName>
        <fullName evidence="1">Uncharacterized protein</fullName>
    </submittedName>
</protein>
<organism evidence="1 2">
    <name type="scientific">Brevibacterium linens</name>
    <dbReference type="NCBI Taxonomy" id="1703"/>
    <lineage>
        <taxon>Bacteria</taxon>
        <taxon>Bacillati</taxon>
        <taxon>Actinomycetota</taxon>
        <taxon>Actinomycetes</taxon>
        <taxon>Micrococcales</taxon>
        <taxon>Brevibacteriaceae</taxon>
        <taxon>Brevibacterium</taxon>
    </lineage>
</organism>
<proteinExistence type="predicted"/>
<sequence>MRILQICDVVGAGAGGARPTLRSEASASLTGAPTAVRIDSDCEPDHSILHPLAQSHRQIHGRGHDTVHLPLAGTRVHF</sequence>
<dbReference type="KEGG" id="bly:A2T55_13400"/>
<dbReference type="AlphaFoldDB" id="A0A142NPW0"/>